<gene>
    <name evidence="1" type="ORF">A3I45_02070</name>
</gene>
<evidence type="ECO:0000313" key="2">
    <source>
        <dbReference type="Proteomes" id="UP000177574"/>
    </source>
</evidence>
<reference evidence="1 2" key="1">
    <citation type="journal article" date="2016" name="Nat. Commun.">
        <title>Thousands of microbial genomes shed light on interconnected biogeochemical processes in an aquifer system.</title>
        <authorList>
            <person name="Anantharaman K."/>
            <person name="Brown C.T."/>
            <person name="Hug L.A."/>
            <person name="Sharon I."/>
            <person name="Castelle C.J."/>
            <person name="Probst A.J."/>
            <person name="Thomas B.C."/>
            <person name="Singh A."/>
            <person name="Wilkins M.J."/>
            <person name="Karaoz U."/>
            <person name="Brodie E.L."/>
            <person name="Williams K.H."/>
            <person name="Hubbard S.S."/>
            <person name="Banfield J.F."/>
        </authorList>
    </citation>
    <scope>NUCLEOTIDE SEQUENCE [LARGE SCALE GENOMIC DNA]</scope>
</reference>
<proteinExistence type="predicted"/>
<name>A0A1F7VH63_9BACT</name>
<accession>A0A1F7VH63</accession>
<comment type="caution">
    <text evidence="1">The sequence shown here is derived from an EMBL/GenBank/DDBJ whole genome shotgun (WGS) entry which is preliminary data.</text>
</comment>
<organism evidence="1 2">
    <name type="scientific">Candidatus Uhrbacteria bacterium RIFCSPLOWO2_02_FULL_53_10</name>
    <dbReference type="NCBI Taxonomy" id="1802411"/>
    <lineage>
        <taxon>Bacteria</taxon>
        <taxon>Candidatus Uhriibacteriota</taxon>
    </lineage>
</organism>
<sequence>MLPERIERQIEKGAYVLDVQRQIGVGRVPLSLNIDFGKQVMAAEPGEARAFWYDDTYTYSTTLDPFQSFQVWVQ</sequence>
<evidence type="ECO:0000313" key="1">
    <source>
        <dbReference type="EMBL" id="OGL89843.1"/>
    </source>
</evidence>
<dbReference type="EMBL" id="MGET01000022">
    <property type="protein sequence ID" value="OGL89843.1"/>
    <property type="molecule type" value="Genomic_DNA"/>
</dbReference>
<protein>
    <submittedName>
        <fullName evidence="1">Uncharacterized protein</fullName>
    </submittedName>
</protein>
<dbReference type="Proteomes" id="UP000177574">
    <property type="component" value="Unassembled WGS sequence"/>
</dbReference>
<dbReference type="AlphaFoldDB" id="A0A1F7VH63"/>